<evidence type="ECO:0000259" key="3">
    <source>
        <dbReference type="Pfam" id="PF00205"/>
    </source>
</evidence>
<evidence type="ECO:0000313" key="6">
    <source>
        <dbReference type="Proteomes" id="UP000249091"/>
    </source>
</evidence>
<dbReference type="Gene3D" id="3.40.50.970">
    <property type="match status" value="1"/>
</dbReference>
<dbReference type="Proteomes" id="UP000249091">
    <property type="component" value="Chromosome 1"/>
</dbReference>
<dbReference type="InterPro" id="IPR000399">
    <property type="entry name" value="TPP-bd_CS"/>
</dbReference>
<evidence type="ECO:0000256" key="1">
    <source>
        <dbReference type="ARBA" id="ARBA00007812"/>
    </source>
</evidence>
<gene>
    <name evidence="5" type="primary">poxB_2</name>
    <name evidence="5" type="ORF">NCTC10994_00093</name>
</gene>
<evidence type="ECO:0000259" key="4">
    <source>
        <dbReference type="Pfam" id="PF02775"/>
    </source>
</evidence>
<proteinExistence type="inferred from homology"/>
<reference evidence="5 6" key="1">
    <citation type="submission" date="2018-06" db="EMBL/GenBank/DDBJ databases">
        <authorList>
            <consortium name="Pathogen Informatics"/>
            <person name="Doyle S."/>
        </authorList>
    </citation>
    <scope>NUCLEOTIDE SEQUENCE [LARGE SCALE GENOMIC DNA]</scope>
    <source>
        <strain evidence="5 6">NCTC10994</strain>
    </source>
</reference>
<protein>
    <submittedName>
        <fullName evidence="5">Cytochrome-dependent pyruvate dehydrogenase</fullName>
        <ecNumber evidence="5">1.2.5.1</ecNumber>
    </submittedName>
</protein>
<dbReference type="GO" id="GO:0000287">
    <property type="term" value="F:magnesium ion binding"/>
    <property type="evidence" value="ECO:0007669"/>
    <property type="project" value="InterPro"/>
</dbReference>
<dbReference type="SUPFAM" id="SSF52467">
    <property type="entry name" value="DHS-like NAD/FAD-binding domain"/>
    <property type="match status" value="1"/>
</dbReference>
<dbReference type="Pfam" id="PF00205">
    <property type="entry name" value="TPP_enzyme_M"/>
    <property type="match status" value="1"/>
</dbReference>
<keyword evidence="5" id="KW-0560">Oxidoreductase</keyword>
<dbReference type="InterPro" id="IPR012000">
    <property type="entry name" value="Thiamin_PyroP_enz_cen_dom"/>
</dbReference>
<dbReference type="SUPFAM" id="SSF52518">
    <property type="entry name" value="Thiamin diphosphate-binding fold (THDP-binding)"/>
    <property type="match status" value="1"/>
</dbReference>
<dbReference type="PROSITE" id="PS00187">
    <property type="entry name" value="TPP_ENZYMES"/>
    <property type="match status" value="1"/>
</dbReference>
<dbReference type="PANTHER" id="PTHR42981:SF2">
    <property type="entry name" value="PYRUVATE DEHYDROGENASE [UBIQUINONE]"/>
    <property type="match status" value="1"/>
</dbReference>
<keyword evidence="2" id="KW-0786">Thiamine pyrophosphate</keyword>
<dbReference type="STRING" id="1219011.GCA_001895045_01060"/>
<dbReference type="GO" id="GO:0052737">
    <property type="term" value="F:pyruvate dehydrogenase (quinone) activity"/>
    <property type="evidence" value="ECO:0007669"/>
    <property type="project" value="UniProtKB-EC"/>
</dbReference>
<accession>A0A2X4TPT3</accession>
<comment type="similarity">
    <text evidence="1">Belongs to the TPP enzyme family.</text>
</comment>
<keyword evidence="5" id="KW-0670">Pyruvate</keyword>
<name>A0A2X4TPT3_9NOCA</name>
<evidence type="ECO:0000256" key="2">
    <source>
        <dbReference type="ARBA" id="ARBA00023052"/>
    </source>
</evidence>
<dbReference type="GO" id="GO:0030976">
    <property type="term" value="F:thiamine pyrophosphate binding"/>
    <property type="evidence" value="ECO:0007669"/>
    <property type="project" value="InterPro"/>
</dbReference>
<sequence>MPKGKKNRRAEQVRRDLEEWSCPTAFRSRALANSAAPRLVRTGAPTLVPEPADVHALAEAINGADKIAIFAGDGVRGAREELLALADTVAAPVGHSLRGKEWIQYQNPFDVGMTGLLGYGAAHDGMHGADLLLLIGTDFPYDQFLPDVRTAQIDVDAARLGRRTELALAVHGDAAATLRALQPLIRRKTDRSFLEHTLERHRNLMQKVVGAYTTPVGQRKPIHPEFVASILDDVAADDAVFTADTGMCNVWSARYLNPNGRRRFLTSALHGSMANALPHAIGAQTAAPDRQVVSVSGDGGLAMLLGELVTVVMHRLPIKIVLFDNSTLGMVKLEMLVDGLADFGVDVPSVDYSRVADALGIYARRVEDPADVEHALRDAFSRPGPALIDVVTDPRALSLPPAITGEQVKGFALAMSKVVMNGGVGEAVQMAKSNLRNVPRPSQFGS</sequence>
<dbReference type="CDD" id="cd02014">
    <property type="entry name" value="TPP_POX"/>
    <property type="match status" value="1"/>
</dbReference>
<dbReference type="KEGG" id="rcr:NCTC10994_00093"/>
<keyword evidence="6" id="KW-1185">Reference proteome</keyword>
<evidence type="ECO:0000313" key="5">
    <source>
        <dbReference type="EMBL" id="SQI28349.1"/>
    </source>
</evidence>
<dbReference type="EMBL" id="LS483468">
    <property type="protein sequence ID" value="SQI28349.1"/>
    <property type="molecule type" value="Genomic_DNA"/>
</dbReference>
<dbReference type="AlphaFoldDB" id="A0A2X4TPT3"/>
<dbReference type="PANTHER" id="PTHR42981">
    <property type="entry name" value="PYRUVATE DEHYDROGENASE [UBIQUINONE]"/>
    <property type="match status" value="1"/>
</dbReference>
<dbReference type="InterPro" id="IPR047211">
    <property type="entry name" value="POXB-like"/>
</dbReference>
<dbReference type="EC" id="1.2.5.1" evidence="5"/>
<dbReference type="InterPro" id="IPR029035">
    <property type="entry name" value="DHS-like_NAD/FAD-binding_dom"/>
</dbReference>
<dbReference type="InterPro" id="IPR029061">
    <property type="entry name" value="THDP-binding"/>
</dbReference>
<feature type="domain" description="Thiamine pyrophosphate enzyme central" evidence="3">
    <location>
        <begin position="55"/>
        <end position="181"/>
    </location>
</feature>
<dbReference type="Pfam" id="PF02775">
    <property type="entry name" value="TPP_enzyme_C"/>
    <property type="match status" value="1"/>
</dbReference>
<dbReference type="InterPro" id="IPR047212">
    <property type="entry name" value="TPP_POXB-like"/>
</dbReference>
<dbReference type="InterPro" id="IPR011766">
    <property type="entry name" value="TPP_enzyme_TPP-bd"/>
</dbReference>
<feature type="domain" description="Thiamine pyrophosphate enzyme TPP-binding" evidence="4">
    <location>
        <begin position="244"/>
        <end position="390"/>
    </location>
</feature>
<organism evidence="5 6">
    <name type="scientific">Rhodococcus coprophilus</name>
    <dbReference type="NCBI Taxonomy" id="38310"/>
    <lineage>
        <taxon>Bacteria</taxon>
        <taxon>Bacillati</taxon>
        <taxon>Actinomycetota</taxon>
        <taxon>Actinomycetes</taxon>
        <taxon>Mycobacteriales</taxon>
        <taxon>Nocardiaceae</taxon>
        <taxon>Rhodococcus</taxon>
    </lineage>
</organism>
<dbReference type="Gene3D" id="3.40.50.1220">
    <property type="entry name" value="TPP-binding domain"/>
    <property type="match status" value="1"/>
</dbReference>